<evidence type="ECO:0000313" key="5">
    <source>
        <dbReference type="Proteomes" id="UP000002009"/>
    </source>
</evidence>
<evidence type="ECO:0000256" key="3">
    <source>
        <dbReference type="SAM" id="SignalP"/>
    </source>
</evidence>
<reference evidence="4 5" key="1">
    <citation type="journal article" date="2009" name="Science">
        <title>Green evolution and dynamic adaptations revealed by genomes of the marine picoeukaryotes Micromonas.</title>
        <authorList>
            <person name="Worden A.Z."/>
            <person name="Lee J.H."/>
            <person name="Mock T."/>
            <person name="Rouze P."/>
            <person name="Simmons M.P."/>
            <person name="Aerts A.L."/>
            <person name="Allen A.E."/>
            <person name="Cuvelier M.L."/>
            <person name="Derelle E."/>
            <person name="Everett M.V."/>
            <person name="Foulon E."/>
            <person name="Grimwood J."/>
            <person name="Gundlach H."/>
            <person name="Henrissat B."/>
            <person name="Napoli C."/>
            <person name="McDonald S.M."/>
            <person name="Parker M.S."/>
            <person name="Rombauts S."/>
            <person name="Salamov A."/>
            <person name="Von Dassow P."/>
            <person name="Badger J.H."/>
            <person name="Coutinho P.M."/>
            <person name="Demir E."/>
            <person name="Dubchak I."/>
            <person name="Gentemann C."/>
            <person name="Eikrem W."/>
            <person name="Gready J.E."/>
            <person name="John U."/>
            <person name="Lanier W."/>
            <person name="Lindquist E.A."/>
            <person name="Lucas S."/>
            <person name="Mayer K.F."/>
            <person name="Moreau H."/>
            <person name="Not F."/>
            <person name="Otillar R."/>
            <person name="Panaud O."/>
            <person name="Pangilinan J."/>
            <person name="Paulsen I."/>
            <person name="Piegu B."/>
            <person name="Poliakov A."/>
            <person name="Robbens S."/>
            <person name="Schmutz J."/>
            <person name="Toulza E."/>
            <person name="Wyss T."/>
            <person name="Zelensky A."/>
            <person name="Zhou K."/>
            <person name="Armbrust E.V."/>
            <person name="Bhattacharya D."/>
            <person name="Goodenough U.W."/>
            <person name="Van de Peer Y."/>
            <person name="Grigoriev I.V."/>
        </authorList>
    </citation>
    <scope>NUCLEOTIDE SEQUENCE [LARGE SCALE GENOMIC DNA]</scope>
    <source>
        <strain evidence="5">RCC299 / NOUM17</strain>
    </source>
</reference>
<dbReference type="Gene3D" id="3.60.21.70">
    <property type="entry name" value="PhoD-like phosphatase"/>
    <property type="match status" value="1"/>
</dbReference>
<keyword evidence="2" id="KW-0812">Transmembrane</keyword>
<organism evidence="4 5">
    <name type="scientific">Micromonas commoda (strain RCC299 / NOUM17 / CCMP2709)</name>
    <name type="common">Picoplanktonic green alga</name>
    <dbReference type="NCBI Taxonomy" id="296587"/>
    <lineage>
        <taxon>Eukaryota</taxon>
        <taxon>Viridiplantae</taxon>
        <taxon>Chlorophyta</taxon>
        <taxon>Mamiellophyceae</taxon>
        <taxon>Mamiellales</taxon>
        <taxon>Mamiellaceae</taxon>
        <taxon>Micromonas</taxon>
    </lineage>
</organism>
<feature type="compositionally biased region" description="Basic and acidic residues" evidence="1">
    <location>
        <begin position="443"/>
        <end position="453"/>
    </location>
</feature>
<dbReference type="InterPro" id="IPR029052">
    <property type="entry name" value="Metallo-depent_PP-like"/>
</dbReference>
<evidence type="ECO:0000256" key="1">
    <source>
        <dbReference type="SAM" id="MobiDB-lite"/>
    </source>
</evidence>
<dbReference type="Proteomes" id="UP000002009">
    <property type="component" value="Chromosome 7"/>
</dbReference>
<keyword evidence="3" id="KW-0732">Signal</keyword>
<keyword evidence="5" id="KW-1185">Reference proteome</keyword>
<proteinExistence type="predicted"/>
<keyword evidence="2" id="KW-1133">Transmembrane helix</keyword>
<sequence>MGVIRLLALAAFVAYSRGDLWDVTGHDSARETAADEHYRGDLRIAFGSCNRHDRAQDLWPAVRSLSADAWVWLGDAIYADGKVDNVRRYGGRAFHRDAYATQNEHPEYAALRAETRILGTWDDHDYGFNNAGAEWREKEFAQRLFLDFLGEPLGSPRRTRAGVYEAYTFRGLGASQTGSARLILLDARFHASAKDGTLLGDEQWEWFERLMLGRRTGAEGAEGGAEGAEDYYDGDDEGRPSSEPRGGCVVFDGAEMNENTDCDPVDVTIVGSSVQVHAHTQELLAKMGIGMDIESWNDYPAERRRLFDLVAAANVRTRAVVLSGDVHHSEIGGSPAGCDLPSELVEITSSGMTHGVLEELPTKFLRRLARHSTWGMEYLPPWLFPDVGNLRRRRYVGYNFGEVVVDFGVDWDGDAEGGAEGGVDDDAFDAAVDASPPANRSPASERDFLRDDVSSSSSSSSSSSRVGRAPRAAAREPTVSLRIRGVDGGVKLSKTVPFSALEGEWAEYGARGASVSRSRAECRGESSLTAAQTWRLPVMLVGVALAGPAGTSLALWWLWREVGRVRRKRKAD</sequence>
<dbReference type="AlphaFoldDB" id="C1E9W0"/>
<dbReference type="SUPFAM" id="SSF56300">
    <property type="entry name" value="Metallo-dependent phosphatases"/>
    <property type="match status" value="1"/>
</dbReference>
<dbReference type="CDD" id="cd07389">
    <property type="entry name" value="MPP_PhoD"/>
    <property type="match status" value="1"/>
</dbReference>
<keyword evidence="2" id="KW-0472">Membrane</keyword>
<dbReference type="eggNOG" id="ENOG502QTGZ">
    <property type="taxonomic scope" value="Eukaryota"/>
</dbReference>
<feature type="signal peptide" evidence="3">
    <location>
        <begin position="1"/>
        <end position="18"/>
    </location>
</feature>
<name>C1E9W0_MICCC</name>
<feature type="region of interest" description="Disordered" evidence="1">
    <location>
        <begin position="416"/>
        <end position="473"/>
    </location>
</feature>
<evidence type="ECO:0000313" key="4">
    <source>
        <dbReference type="EMBL" id="ACO65102.1"/>
    </source>
</evidence>
<protein>
    <recommendedName>
        <fullName evidence="6">PhoD-like phosphatase metallophosphatase domain-containing protein</fullName>
    </recommendedName>
</protein>
<feature type="region of interest" description="Disordered" evidence="1">
    <location>
        <begin position="218"/>
        <end position="245"/>
    </location>
</feature>
<feature type="compositionally biased region" description="Acidic residues" evidence="1">
    <location>
        <begin position="227"/>
        <end position="236"/>
    </location>
</feature>
<dbReference type="KEGG" id="mis:MICPUN_59858"/>
<dbReference type="InParanoid" id="C1E9W0"/>
<feature type="chain" id="PRO_5002909022" description="PhoD-like phosphatase metallophosphatase domain-containing protein" evidence="3">
    <location>
        <begin position="19"/>
        <end position="572"/>
    </location>
</feature>
<dbReference type="FunCoup" id="C1E9W0">
    <property type="interactions" value="121"/>
</dbReference>
<dbReference type="GeneID" id="8244782"/>
<dbReference type="InterPro" id="IPR018946">
    <property type="entry name" value="PhoD-like_MPP"/>
</dbReference>
<evidence type="ECO:0000256" key="2">
    <source>
        <dbReference type="SAM" id="Phobius"/>
    </source>
</evidence>
<evidence type="ECO:0008006" key="6">
    <source>
        <dbReference type="Google" id="ProtNLM"/>
    </source>
</evidence>
<dbReference type="PANTHER" id="PTHR33987">
    <property type="entry name" value="CALCINEURIN-LIKE METALLO-PHOSPHOESTERASE SUPERFAMILY PROTEIN"/>
    <property type="match status" value="1"/>
</dbReference>
<accession>C1E9W0</accession>
<feature type="transmembrane region" description="Helical" evidence="2">
    <location>
        <begin position="536"/>
        <end position="559"/>
    </location>
</feature>
<dbReference type="RefSeq" id="XP_002503844.1">
    <property type="nucleotide sequence ID" value="XM_002503798.1"/>
</dbReference>
<dbReference type="OrthoDB" id="10266805at2759"/>
<dbReference type="EMBL" id="CP001328">
    <property type="protein sequence ID" value="ACO65102.1"/>
    <property type="molecule type" value="Genomic_DNA"/>
</dbReference>
<dbReference type="PANTHER" id="PTHR33987:SF1">
    <property type="entry name" value="CALCINEURIN-LIKE METALLO-PHOSPHOESTERASE SUPERFAMILY PROTEIN"/>
    <property type="match status" value="1"/>
</dbReference>
<dbReference type="STRING" id="296587.C1E9W0"/>
<feature type="compositionally biased region" description="Acidic residues" evidence="1">
    <location>
        <begin position="416"/>
        <end position="428"/>
    </location>
</feature>
<feature type="compositionally biased region" description="Low complexity" evidence="1">
    <location>
        <begin position="454"/>
        <end position="464"/>
    </location>
</feature>
<dbReference type="InterPro" id="IPR038607">
    <property type="entry name" value="PhoD-like_sf"/>
</dbReference>
<gene>
    <name evidence="4" type="ORF">MICPUN_59858</name>
</gene>